<proteinExistence type="predicted"/>
<name>A0A2G8LPA1_STIJA</name>
<dbReference type="EMBL" id="MRZV01000019">
    <property type="protein sequence ID" value="PIK62083.1"/>
    <property type="molecule type" value="Genomic_DNA"/>
</dbReference>
<accession>A0A2G8LPA1</accession>
<evidence type="ECO:0000313" key="2">
    <source>
        <dbReference type="Proteomes" id="UP000230750"/>
    </source>
</evidence>
<comment type="caution">
    <text evidence="1">The sequence shown here is derived from an EMBL/GenBank/DDBJ whole genome shotgun (WGS) entry which is preliminary data.</text>
</comment>
<dbReference type="AlphaFoldDB" id="A0A2G8LPA1"/>
<evidence type="ECO:0000313" key="1">
    <source>
        <dbReference type="EMBL" id="PIK62083.1"/>
    </source>
</evidence>
<keyword evidence="2" id="KW-1185">Reference proteome</keyword>
<reference evidence="1 2" key="1">
    <citation type="journal article" date="2017" name="PLoS Biol.">
        <title>The sea cucumber genome provides insights into morphological evolution and visceral regeneration.</title>
        <authorList>
            <person name="Zhang X."/>
            <person name="Sun L."/>
            <person name="Yuan J."/>
            <person name="Sun Y."/>
            <person name="Gao Y."/>
            <person name="Zhang L."/>
            <person name="Li S."/>
            <person name="Dai H."/>
            <person name="Hamel J.F."/>
            <person name="Liu C."/>
            <person name="Yu Y."/>
            <person name="Liu S."/>
            <person name="Lin W."/>
            <person name="Guo K."/>
            <person name="Jin S."/>
            <person name="Xu P."/>
            <person name="Storey K.B."/>
            <person name="Huan P."/>
            <person name="Zhang T."/>
            <person name="Zhou Y."/>
            <person name="Zhang J."/>
            <person name="Lin C."/>
            <person name="Li X."/>
            <person name="Xing L."/>
            <person name="Huo D."/>
            <person name="Sun M."/>
            <person name="Wang L."/>
            <person name="Mercier A."/>
            <person name="Li F."/>
            <person name="Yang H."/>
            <person name="Xiang J."/>
        </authorList>
    </citation>
    <scope>NUCLEOTIDE SEQUENCE [LARGE SCALE GENOMIC DNA]</scope>
    <source>
        <strain evidence="1">Shaxun</strain>
        <tissue evidence="1">Muscle</tissue>
    </source>
</reference>
<protein>
    <submittedName>
        <fullName evidence="1">Uncharacterized protein</fullName>
    </submittedName>
</protein>
<organism evidence="1 2">
    <name type="scientific">Stichopus japonicus</name>
    <name type="common">Sea cucumber</name>
    <dbReference type="NCBI Taxonomy" id="307972"/>
    <lineage>
        <taxon>Eukaryota</taxon>
        <taxon>Metazoa</taxon>
        <taxon>Echinodermata</taxon>
        <taxon>Eleutherozoa</taxon>
        <taxon>Echinozoa</taxon>
        <taxon>Holothuroidea</taxon>
        <taxon>Aspidochirotacea</taxon>
        <taxon>Aspidochirotida</taxon>
        <taxon>Stichopodidae</taxon>
        <taxon>Apostichopus</taxon>
    </lineage>
</organism>
<gene>
    <name evidence="1" type="ORF">BSL78_00966</name>
</gene>
<dbReference type="Proteomes" id="UP000230750">
    <property type="component" value="Unassembled WGS sequence"/>
</dbReference>
<dbReference type="OrthoDB" id="10522196at2759"/>
<sequence>MGWREAYKKILGSYSPSDGRKHHFPAKAESEDVLLAGKVQLVLQGKDCYVLWNPLHHGNAVEQPDPDWTVVNTRSDQATNGNAGN</sequence>